<dbReference type="PANTHER" id="PTHR33546">
    <property type="entry name" value="LARGE, MULTIFUNCTIONAL SECRETED PROTEIN-RELATED"/>
    <property type="match status" value="1"/>
</dbReference>
<reference evidence="3 4" key="1">
    <citation type="submission" date="2019-02" db="EMBL/GenBank/DDBJ databases">
        <title>Deep-cultivation of Planctomycetes and their phenomic and genomic characterization uncovers novel biology.</title>
        <authorList>
            <person name="Wiegand S."/>
            <person name="Jogler M."/>
            <person name="Boedeker C."/>
            <person name="Pinto D."/>
            <person name="Vollmers J."/>
            <person name="Rivas-Marin E."/>
            <person name="Kohn T."/>
            <person name="Peeters S.H."/>
            <person name="Heuer A."/>
            <person name="Rast P."/>
            <person name="Oberbeckmann S."/>
            <person name="Bunk B."/>
            <person name="Jeske O."/>
            <person name="Meyerdierks A."/>
            <person name="Storesund J.E."/>
            <person name="Kallscheuer N."/>
            <person name="Luecker S."/>
            <person name="Lage O.M."/>
            <person name="Pohl T."/>
            <person name="Merkel B.J."/>
            <person name="Hornburger P."/>
            <person name="Mueller R.-W."/>
            <person name="Bruemmer F."/>
            <person name="Labrenz M."/>
            <person name="Spormann A.M."/>
            <person name="Op den Camp H."/>
            <person name="Overmann J."/>
            <person name="Amann R."/>
            <person name="Jetten M.S.M."/>
            <person name="Mascher T."/>
            <person name="Medema M.H."/>
            <person name="Devos D.P."/>
            <person name="Kaster A.-K."/>
            <person name="Ovreas L."/>
            <person name="Rohde M."/>
            <person name="Galperin M.Y."/>
            <person name="Jogler C."/>
        </authorList>
    </citation>
    <scope>NUCLEOTIDE SEQUENCE [LARGE SCALE GENOMIC DNA]</scope>
    <source>
        <strain evidence="3 4">Pla175</strain>
    </source>
</reference>
<dbReference type="InterPro" id="IPR011042">
    <property type="entry name" value="6-blade_b-propeller_TolB-like"/>
</dbReference>
<feature type="chain" id="PRO_5022092478" evidence="1">
    <location>
        <begin position="22"/>
        <end position="438"/>
    </location>
</feature>
<dbReference type="PANTHER" id="PTHR33546:SF1">
    <property type="entry name" value="LARGE, MULTIFUNCTIONAL SECRETED PROTEIN"/>
    <property type="match status" value="1"/>
</dbReference>
<organism evidence="3 4">
    <name type="scientific">Pirellulimonas nuda</name>
    <dbReference type="NCBI Taxonomy" id="2528009"/>
    <lineage>
        <taxon>Bacteria</taxon>
        <taxon>Pseudomonadati</taxon>
        <taxon>Planctomycetota</taxon>
        <taxon>Planctomycetia</taxon>
        <taxon>Pirellulales</taxon>
        <taxon>Lacipirellulaceae</taxon>
        <taxon>Pirellulimonas</taxon>
    </lineage>
</organism>
<dbReference type="EMBL" id="CP036291">
    <property type="protein sequence ID" value="QDU89296.1"/>
    <property type="molecule type" value="Genomic_DNA"/>
</dbReference>
<sequence precursor="true">MRTPRPLFALGTLCWLLGATAAVDADGVQPPSAAQKAELASRPPVRVSTAVGDLTLPPPYASKSVTKRSRIVPWPEGAAPRAPAGFTVTRFADNLAHPRRVYVGPSGADYFVALSDDAGRSANRVVLLRDADGDGRVEERFDFADGANGLNQPYGMAILDDHFYVGNVDSVMRWPYRAAATRLEGAGERIAELPAGGYNHHWTRNLLPTKDGRRLLVTVGSSSNVGEHGMDKEERRACILEMDPDGSGEALYASGLRNPVGLDYNPVTGELWAAVNERDEIGDNLVPDYITSVRRGGWYGWPYSYFGGIGDPRWAQDPHQDLVERAIVPDVPVGPHTASLGLAFYTHDKFPARFHRGAFVGQHGSWNRANFAGYKVLFVPFDGAGRPRPPEDFLTGFIADGDASQVYGRPVGVAVTPRGDLLVSDDDGGVVWRVSYTK</sequence>
<dbReference type="RefSeq" id="WP_145285543.1">
    <property type="nucleotide sequence ID" value="NZ_CP036291.1"/>
</dbReference>
<dbReference type="Gene3D" id="2.120.10.30">
    <property type="entry name" value="TolB, C-terminal domain"/>
    <property type="match status" value="1"/>
</dbReference>
<feature type="domain" description="Pyrroloquinoline quinone-dependent pyranose dehydrogenase beta-propeller" evidence="2">
    <location>
        <begin position="326"/>
        <end position="435"/>
    </location>
</feature>
<gene>
    <name evidence="3" type="ORF">Pla175_26850</name>
</gene>
<evidence type="ECO:0000313" key="3">
    <source>
        <dbReference type="EMBL" id="QDU89296.1"/>
    </source>
</evidence>
<evidence type="ECO:0000259" key="2">
    <source>
        <dbReference type="Pfam" id="PF22807"/>
    </source>
</evidence>
<feature type="signal peptide" evidence="1">
    <location>
        <begin position="1"/>
        <end position="21"/>
    </location>
</feature>
<dbReference type="Proteomes" id="UP000317429">
    <property type="component" value="Chromosome"/>
</dbReference>
<dbReference type="InterPro" id="IPR011041">
    <property type="entry name" value="Quinoprot_gluc/sorb_DH_b-prop"/>
</dbReference>
<name>A0A518DCZ1_9BACT</name>
<keyword evidence="1" id="KW-0732">Signal</keyword>
<accession>A0A518DCZ1</accession>
<dbReference type="AlphaFoldDB" id="A0A518DCZ1"/>
<dbReference type="SUPFAM" id="SSF50952">
    <property type="entry name" value="Soluble quinoprotein glucose dehydrogenase"/>
    <property type="match status" value="1"/>
</dbReference>
<evidence type="ECO:0000313" key="4">
    <source>
        <dbReference type="Proteomes" id="UP000317429"/>
    </source>
</evidence>
<dbReference type="OrthoDB" id="9770043at2"/>
<dbReference type="InterPro" id="IPR054539">
    <property type="entry name" value="Beta-prop_PDH"/>
</dbReference>
<feature type="domain" description="Pyrroloquinoline quinone-dependent pyranose dehydrogenase beta-propeller" evidence="2">
    <location>
        <begin position="82"/>
        <end position="282"/>
    </location>
</feature>
<proteinExistence type="predicted"/>
<dbReference type="KEGG" id="pnd:Pla175_26850"/>
<keyword evidence="4" id="KW-1185">Reference proteome</keyword>
<dbReference type="Pfam" id="PF22807">
    <property type="entry name" value="TrAA12"/>
    <property type="match status" value="2"/>
</dbReference>
<protein>
    <submittedName>
        <fullName evidence="3">Membrane bound L-sorbosone dehydrogenase</fullName>
    </submittedName>
</protein>
<evidence type="ECO:0000256" key="1">
    <source>
        <dbReference type="SAM" id="SignalP"/>
    </source>
</evidence>